<evidence type="ECO:0000256" key="1">
    <source>
        <dbReference type="SAM" id="Phobius"/>
    </source>
</evidence>
<comment type="caution">
    <text evidence="2">The sequence shown here is derived from an EMBL/GenBank/DDBJ whole genome shotgun (WGS) entry which is preliminary data.</text>
</comment>
<sequence>MGLGRARSLELMPPSLIGLTDTEIFSFLLKLRLAGLYRSFSVFVGPFLSFLSLILSGVYKYTSVVGPFGEFPFLSFHCAFFSAFSFLAFSFCHTKVVLLEEEVRYCFHGILHCLTGQGRYLMMDLKKMWSCVWMVVRTDGSIDVSGS</sequence>
<protein>
    <submittedName>
        <fullName evidence="2">Uncharacterized protein</fullName>
    </submittedName>
</protein>
<dbReference type="AlphaFoldDB" id="A0AAN6YBJ2"/>
<reference evidence="2" key="2">
    <citation type="submission" date="2023-05" db="EMBL/GenBank/DDBJ databases">
        <authorList>
            <consortium name="Lawrence Berkeley National Laboratory"/>
            <person name="Steindorff A."/>
            <person name="Hensen N."/>
            <person name="Bonometti L."/>
            <person name="Westerberg I."/>
            <person name="Brannstrom I.O."/>
            <person name="Guillou S."/>
            <person name="Cros-Aarteil S."/>
            <person name="Calhoun S."/>
            <person name="Haridas S."/>
            <person name="Kuo A."/>
            <person name="Mondo S."/>
            <person name="Pangilinan J."/>
            <person name="Riley R."/>
            <person name="Labutti K."/>
            <person name="Andreopoulos B."/>
            <person name="Lipzen A."/>
            <person name="Chen C."/>
            <person name="Yanf M."/>
            <person name="Daum C."/>
            <person name="Ng V."/>
            <person name="Clum A."/>
            <person name="Ohm R."/>
            <person name="Martin F."/>
            <person name="Silar P."/>
            <person name="Natvig D."/>
            <person name="Lalanne C."/>
            <person name="Gautier V."/>
            <person name="Ament-Velasquez S.L."/>
            <person name="Kruys A."/>
            <person name="Hutchinson M.I."/>
            <person name="Powell A.J."/>
            <person name="Barry K."/>
            <person name="Miller A.N."/>
            <person name="Grigoriev I.V."/>
            <person name="Debuchy R."/>
            <person name="Gladieux P."/>
            <person name="Thoren M.H."/>
            <person name="Johannesson H."/>
        </authorList>
    </citation>
    <scope>NUCLEOTIDE SEQUENCE</scope>
    <source>
        <strain evidence="2">PSN293</strain>
    </source>
</reference>
<feature type="transmembrane region" description="Helical" evidence="1">
    <location>
        <begin position="71"/>
        <end position="92"/>
    </location>
</feature>
<evidence type="ECO:0000313" key="2">
    <source>
        <dbReference type="EMBL" id="KAK4216014.1"/>
    </source>
</evidence>
<keyword evidence="1" id="KW-1133">Transmembrane helix</keyword>
<proteinExistence type="predicted"/>
<dbReference type="Proteomes" id="UP001301769">
    <property type="component" value="Unassembled WGS sequence"/>
</dbReference>
<keyword evidence="3" id="KW-1185">Reference proteome</keyword>
<keyword evidence="1" id="KW-0812">Transmembrane</keyword>
<keyword evidence="1" id="KW-0472">Membrane</keyword>
<dbReference type="EMBL" id="MU858073">
    <property type="protein sequence ID" value="KAK4216014.1"/>
    <property type="molecule type" value="Genomic_DNA"/>
</dbReference>
<name>A0AAN6YBJ2_9PEZI</name>
<accession>A0AAN6YBJ2</accession>
<organism evidence="2 3">
    <name type="scientific">Rhypophila decipiens</name>
    <dbReference type="NCBI Taxonomy" id="261697"/>
    <lineage>
        <taxon>Eukaryota</taxon>
        <taxon>Fungi</taxon>
        <taxon>Dikarya</taxon>
        <taxon>Ascomycota</taxon>
        <taxon>Pezizomycotina</taxon>
        <taxon>Sordariomycetes</taxon>
        <taxon>Sordariomycetidae</taxon>
        <taxon>Sordariales</taxon>
        <taxon>Naviculisporaceae</taxon>
        <taxon>Rhypophila</taxon>
    </lineage>
</organism>
<feature type="transmembrane region" description="Helical" evidence="1">
    <location>
        <begin position="40"/>
        <end position="59"/>
    </location>
</feature>
<gene>
    <name evidence="2" type="ORF">QBC37DRAFT_106104</name>
</gene>
<reference evidence="2" key="1">
    <citation type="journal article" date="2023" name="Mol. Phylogenet. Evol.">
        <title>Genome-scale phylogeny and comparative genomics of the fungal order Sordariales.</title>
        <authorList>
            <person name="Hensen N."/>
            <person name="Bonometti L."/>
            <person name="Westerberg I."/>
            <person name="Brannstrom I.O."/>
            <person name="Guillou S."/>
            <person name="Cros-Aarteil S."/>
            <person name="Calhoun S."/>
            <person name="Haridas S."/>
            <person name="Kuo A."/>
            <person name="Mondo S."/>
            <person name="Pangilinan J."/>
            <person name="Riley R."/>
            <person name="LaButti K."/>
            <person name="Andreopoulos B."/>
            <person name="Lipzen A."/>
            <person name="Chen C."/>
            <person name="Yan M."/>
            <person name="Daum C."/>
            <person name="Ng V."/>
            <person name="Clum A."/>
            <person name="Steindorff A."/>
            <person name="Ohm R.A."/>
            <person name="Martin F."/>
            <person name="Silar P."/>
            <person name="Natvig D.O."/>
            <person name="Lalanne C."/>
            <person name="Gautier V."/>
            <person name="Ament-Velasquez S.L."/>
            <person name="Kruys A."/>
            <person name="Hutchinson M.I."/>
            <person name="Powell A.J."/>
            <person name="Barry K."/>
            <person name="Miller A.N."/>
            <person name="Grigoriev I.V."/>
            <person name="Debuchy R."/>
            <person name="Gladieux P."/>
            <person name="Hiltunen Thoren M."/>
            <person name="Johannesson H."/>
        </authorList>
    </citation>
    <scope>NUCLEOTIDE SEQUENCE</scope>
    <source>
        <strain evidence="2">PSN293</strain>
    </source>
</reference>
<evidence type="ECO:0000313" key="3">
    <source>
        <dbReference type="Proteomes" id="UP001301769"/>
    </source>
</evidence>